<dbReference type="Pfam" id="PF12728">
    <property type="entry name" value="HTH_17"/>
    <property type="match status" value="2"/>
</dbReference>
<evidence type="ECO:0000313" key="3">
    <source>
        <dbReference type="Proteomes" id="UP000460412"/>
    </source>
</evidence>
<dbReference type="RefSeq" id="WP_159751638.1">
    <property type="nucleotide sequence ID" value="NZ_WUQX01000001.1"/>
</dbReference>
<sequence length="124" mass="14025">MLGMIKIGDAARRLGITTMELRDSAHRGEIKYVRNPGGVHYFREQDLEEYAQKRRQTKDTKESLKIGEVAGLFDVPVTTIASWADRGYLSYTKTAGGTRLFSVDEVEALLNKMRGELDENEENV</sequence>
<dbReference type="AlphaFoldDB" id="A0A7X3MHG8"/>
<dbReference type="Proteomes" id="UP000460412">
    <property type="component" value="Unassembled WGS sequence"/>
</dbReference>
<dbReference type="InterPro" id="IPR041657">
    <property type="entry name" value="HTH_17"/>
</dbReference>
<feature type="domain" description="Helix-turn-helix" evidence="1">
    <location>
        <begin position="6"/>
        <end position="55"/>
    </location>
</feature>
<gene>
    <name evidence="2" type="ORF">GN277_14225</name>
</gene>
<evidence type="ECO:0000259" key="1">
    <source>
        <dbReference type="Pfam" id="PF12728"/>
    </source>
</evidence>
<evidence type="ECO:0000313" key="2">
    <source>
        <dbReference type="EMBL" id="MXP76508.1"/>
    </source>
</evidence>
<protein>
    <submittedName>
        <fullName evidence="2">Helix-turn-helix domain-containing protein</fullName>
    </submittedName>
</protein>
<dbReference type="EMBL" id="WUQX01000001">
    <property type="protein sequence ID" value="MXP76508.1"/>
    <property type="molecule type" value="Genomic_DNA"/>
</dbReference>
<keyword evidence="3" id="KW-1185">Reference proteome</keyword>
<accession>A0A7X3MHG8</accession>
<dbReference type="SUPFAM" id="SSF46955">
    <property type="entry name" value="Putative DNA-binding domain"/>
    <property type="match status" value="2"/>
</dbReference>
<proteinExistence type="predicted"/>
<feature type="domain" description="Helix-turn-helix" evidence="1">
    <location>
        <begin position="64"/>
        <end position="113"/>
    </location>
</feature>
<name>A0A7X3MHG8_9FIRM</name>
<comment type="caution">
    <text evidence="2">The sequence shown here is derived from an EMBL/GenBank/DDBJ whole genome shotgun (WGS) entry which is preliminary data.</text>
</comment>
<dbReference type="Gene3D" id="1.10.1660.10">
    <property type="match status" value="2"/>
</dbReference>
<organism evidence="2 3">
    <name type="scientific">Sporofaciens musculi</name>
    <dbReference type="NCBI Taxonomy" id="2681861"/>
    <lineage>
        <taxon>Bacteria</taxon>
        <taxon>Bacillati</taxon>
        <taxon>Bacillota</taxon>
        <taxon>Clostridia</taxon>
        <taxon>Lachnospirales</taxon>
        <taxon>Lachnospiraceae</taxon>
        <taxon>Sporofaciens</taxon>
    </lineage>
</organism>
<dbReference type="InterPro" id="IPR009061">
    <property type="entry name" value="DNA-bd_dom_put_sf"/>
</dbReference>
<reference evidence="2 3" key="1">
    <citation type="submission" date="2019-12" db="EMBL/GenBank/DDBJ databases">
        <title>Sporaefaciens musculi gen. nov., sp. nov., a novel bacterium isolated from the caecum of an obese mouse.</title>
        <authorList>
            <person name="Rasmussen T.S."/>
            <person name="Streidl T."/>
            <person name="Hitch T.C.A."/>
            <person name="Wortmann E."/>
            <person name="Deptula P."/>
            <person name="Hansen M."/>
            <person name="Nielsen D.S."/>
            <person name="Clavel T."/>
            <person name="Vogensen F.K."/>
        </authorList>
    </citation>
    <scope>NUCLEOTIDE SEQUENCE [LARGE SCALE GENOMIC DNA]</scope>
    <source>
        <strain evidence="2 3">WCA-9-b2</strain>
    </source>
</reference>